<accession>A0A545U6K2</accession>
<evidence type="ECO:0000256" key="3">
    <source>
        <dbReference type="ARBA" id="ARBA00022679"/>
    </source>
</evidence>
<reference evidence="8 9" key="1">
    <citation type="submission" date="2019-07" db="EMBL/GenBank/DDBJ databases">
        <title>Draft genome for Aliikangiella sp. M105.</title>
        <authorList>
            <person name="Wang G."/>
        </authorList>
    </citation>
    <scope>NUCLEOTIDE SEQUENCE [LARGE SCALE GENOMIC DNA]</scope>
    <source>
        <strain evidence="8 9">M105</strain>
    </source>
</reference>
<evidence type="ECO:0000256" key="7">
    <source>
        <dbReference type="SAM" id="MobiDB-lite"/>
    </source>
</evidence>
<dbReference type="Pfam" id="PF02353">
    <property type="entry name" value="CMAS"/>
    <property type="match status" value="1"/>
</dbReference>
<evidence type="ECO:0000256" key="1">
    <source>
        <dbReference type="ARBA" id="ARBA00010815"/>
    </source>
</evidence>
<protein>
    <submittedName>
        <fullName evidence="8">Class I SAM-dependent methyltransferase</fullName>
    </submittedName>
</protein>
<keyword evidence="3 8" id="KW-0808">Transferase</keyword>
<dbReference type="CDD" id="cd02440">
    <property type="entry name" value="AdoMet_MTases"/>
    <property type="match status" value="1"/>
</dbReference>
<dbReference type="PIRSF" id="PIRSF003085">
    <property type="entry name" value="CMAS"/>
    <property type="match status" value="1"/>
</dbReference>
<comment type="caution">
    <text evidence="8">The sequence shown here is derived from an EMBL/GenBank/DDBJ whole genome shotgun (WGS) entry which is preliminary data.</text>
</comment>
<keyword evidence="5" id="KW-0443">Lipid metabolism</keyword>
<evidence type="ECO:0000256" key="2">
    <source>
        <dbReference type="ARBA" id="ARBA00022603"/>
    </source>
</evidence>
<evidence type="ECO:0000256" key="6">
    <source>
        <dbReference type="PIRSR" id="PIRSR003085-1"/>
    </source>
</evidence>
<dbReference type="InterPro" id="IPR029063">
    <property type="entry name" value="SAM-dependent_MTases_sf"/>
</dbReference>
<keyword evidence="4" id="KW-0949">S-adenosyl-L-methionine</keyword>
<dbReference type="GO" id="GO:0008610">
    <property type="term" value="P:lipid biosynthetic process"/>
    <property type="evidence" value="ECO:0007669"/>
    <property type="project" value="InterPro"/>
</dbReference>
<dbReference type="Gene3D" id="3.40.50.150">
    <property type="entry name" value="Vaccinia Virus protein VP39"/>
    <property type="match status" value="1"/>
</dbReference>
<feature type="region of interest" description="Disordered" evidence="7">
    <location>
        <begin position="418"/>
        <end position="441"/>
    </location>
</feature>
<dbReference type="GO" id="GO:0008168">
    <property type="term" value="F:methyltransferase activity"/>
    <property type="evidence" value="ECO:0007669"/>
    <property type="project" value="UniProtKB-KW"/>
</dbReference>
<dbReference type="InterPro" id="IPR003333">
    <property type="entry name" value="CMAS"/>
</dbReference>
<proteinExistence type="inferred from homology"/>
<feature type="compositionally biased region" description="Basic and acidic residues" evidence="7">
    <location>
        <begin position="425"/>
        <end position="441"/>
    </location>
</feature>
<keyword evidence="2 8" id="KW-0489">Methyltransferase</keyword>
<dbReference type="EMBL" id="VIKS01000013">
    <property type="protein sequence ID" value="TQV85096.1"/>
    <property type="molecule type" value="Genomic_DNA"/>
</dbReference>
<evidence type="ECO:0000256" key="5">
    <source>
        <dbReference type="ARBA" id="ARBA00023098"/>
    </source>
</evidence>
<evidence type="ECO:0000256" key="4">
    <source>
        <dbReference type="ARBA" id="ARBA00022691"/>
    </source>
</evidence>
<dbReference type="PANTHER" id="PTHR43667:SF2">
    <property type="entry name" value="FATTY ACID C-METHYL TRANSFERASE"/>
    <property type="match status" value="1"/>
</dbReference>
<dbReference type="GO" id="GO:0032259">
    <property type="term" value="P:methylation"/>
    <property type="evidence" value="ECO:0007669"/>
    <property type="project" value="UniProtKB-KW"/>
</dbReference>
<comment type="similarity">
    <text evidence="1">Belongs to the CFA/CMAS family.</text>
</comment>
<dbReference type="OrthoDB" id="9782855at2"/>
<feature type="active site" evidence="6">
    <location>
        <position position="390"/>
    </location>
</feature>
<dbReference type="SUPFAM" id="SSF53335">
    <property type="entry name" value="S-adenosyl-L-methionine-dependent methyltransferases"/>
    <property type="match status" value="1"/>
</dbReference>
<evidence type="ECO:0000313" key="8">
    <source>
        <dbReference type="EMBL" id="TQV85096.1"/>
    </source>
</evidence>
<organism evidence="8 9">
    <name type="scientific">Aliikangiella coralliicola</name>
    <dbReference type="NCBI Taxonomy" id="2592383"/>
    <lineage>
        <taxon>Bacteria</taxon>
        <taxon>Pseudomonadati</taxon>
        <taxon>Pseudomonadota</taxon>
        <taxon>Gammaproteobacteria</taxon>
        <taxon>Oceanospirillales</taxon>
        <taxon>Pleioneaceae</taxon>
        <taxon>Aliikangiella</taxon>
    </lineage>
</organism>
<dbReference type="PANTHER" id="PTHR43667">
    <property type="entry name" value="CYCLOPROPANE-FATTY-ACYL-PHOSPHOLIPID SYNTHASE"/>
    <property type="match status" value="1"/>
</dbReference>
<dbReference type="InterPro" id="IPR050723">
    <property type="entry name" value="CFA/CMAS"/>
</dbReference>
<sequence length="441" mass="50805">MERIFRQENLQRSKATSLLKRAMLKQLAELRYGNLTLIDGDENYQFHGNEVSELSADIEVVHDEFYWFVALGGSVGAGEAFINGFWKSTDLTKVIQLFAVNQSVMDSMESGLARLTSPIKKMFHWLNKNTRKGSRKNIVAHYDLGNEFFEAFLDSTMMYSSGIFFDERESMKQASLNKLERICQRLRLNENDHLLEIGTGWGSFAIYAAKKFGCKVTTTTISDEQYAYAKKRIEILGLTDKVFLLKEDYRLLEGKETYDKLVSIEMIEAVGHQYFDTFFSKCSELLKPNGEMLLQAITISDQRFSSAKKEIDFIKRYIFPGSCIPSVDAISDSLRKSTDMRVLNLEDLGIHYALTLKKWRENFIDKGAEIKSQGFSDAFMRMWEFYLCYCEGGFRERVISNVQLHLVKPMARVPMTLSPYSNKPGDNEDKLNISQTYHEEI</sequence>
<evidence type="ECO:0000313" key="9">
    <source>
        <dbReference type="Proteomes" id="UP000315439"/>
    </source>
</evidence>
<gene>
    <name evidence="8" type="ORF">FLL46_21305</name>
</gene>
<keyword evidence="9" id="KW-1185">Reference proteome</keyword>
<name>A0A545U6K2_9GAMM</name>
<dbReference type="AlphaFoldDB" id="A0A545U6K2"/>
<dbReference type="Proteomes" id="UP000315439">
    <property type="component" value="Unassembled WGS sequence"/>
</dbReference>